<dbReference type="AlphaFoldDB" id="A0A0V1LM26"/>
<evidence type="ECO:0000313" key="1">
    <source>
        <dbReference type="EMBL" id="KRZ60565.1"/>
    </source>
</evidence>
<proteinExistence type="predicted"/>
<sequence length="83" mass="9362">MGKILANALFGRSLGFYCHHARQGTSSTSSSLMLPFFILHCSSFTTDAFHSLTAQHNTNNHRKLLQITLFFQFYNDKQSCGSE</sequence>
<name>A0A0V1LM26_9BILA</name>
<evidence type="ECO:0000313" key="2">
    <source>
        <dbReference type="Proteomes" id="UP000054721"/>
    </source>
</evidence>
<gene>
    <name evidence="1" type="ORF">T02_14427</name>
</gene>
<dbReference type="EMBL" id="JYDW01000028">
    <property type="protein sequence ID" value="KRZ60565.1"/>
    <property type="molecule type" value="Genomic_DNA"/>
</dbReference>
<comment type="caution">
    <text evidence="1">The sequence shown here is derived from an EMBL/GenBank/DDBJ whole genome shotgun (WGS) entry which is preliminary data.</text>
</comment>
<protein>
    <submittedName>
        <fullName evidence="1">Uncharacterized protein</fullName>
    </submittedName>
</protein>
<reference evidence="1 2" key="1">
    <citation type="submission" date="2015-05" db="EMBL/GenBank/DDBJ databases">
        <title>Evolution of Trichinella species and genotypes.</title>
        <authorList>
            <person name="Korhonen P.K."/>
            <person name="Edoardo P."/>
            <person name="Giuseppe L.R."/>
            <person name="Gasser R.B."/>
        </authorList>
    </citation>
    <scope>NUCLEOTIDE SEQUENCE [LARGE SCALE GENOMIC DNA]</scope>
    <source>
        <strain evidence="1">ISS10</strain>
    </source>
</reference>
<keyword evidence="2" id="KW-1185">Reference proteome</keyword>
<organism evidence="1 2">
    <name type="scientific">Trichinella nativa</name>
    <dbReference type="NCBI Taxonomy" id="6335"/>
    <lineage>
        <taxon>Eukaryota</taxon>
        <taxon>Metazoa</taxon>
        <taxon>Ecdysozoa</taxon>
        <taxon>Nematoda</taxon>
        <taxon>Enoplea</taxon>
        <taxon>Dorylaimia</taxon>
        <taxon>Trichinellida</taxon>
        <taxon>Trichinellidae</taxon>
        <taxon>Trichinella</taxon>
    </lineage>
</organism>
<accession>A0A0V1LM26</accession>
<dbReference type="Proteomes" id="UP000054721">
    <property type="component" value="Unassembled WGS sequence"/>
</dbReference>